<dbReference type="RefSeq" id="WP_191808614.1">
    <property type="nucleotide sequence ID" value="NZ_JACSQD010000006.1"/>
</dbReference>
<sequence>MTTWTGARTEATGGTAARAPAVLLTVAVLPLEEPDPAEAPLTPAELLRARAFAIPAVQRRFVASRQAARRFVAALAGVDPAVAAADYQCPQCRAASTQSHGIPRYLVHGKPVPFQVSFSRCGPWLLAGASATGPVGVDLADVTGFGDPRLDAVIATEAEQAQYDAVGPAERAVRQARLWTRKEAVLKASGDGLRIAPHLVDVGVELTADSTVAAGPSGGRMSVMDLDTRMLSPGLFAAAAVPAAGEVRVEYRSRA</sequence>
<feature type="domain" description="4'-phosphopantetheinyl transferase" evidence="2">
    <location>
        <begin position="134"/>
        <end position="210"/>
    </location>
</feature>
<dbReference type="EMBL" id="JACSQD010000006">
    <property type="protein sequence ID" value="MBD7996332.1"/>
    <property type="molecule type" value="Genomic_DNA"/>
</dbReference>
<evidence type="ECO:0000313" key="4">
    <source>
        <dbReference type="Proteomes" id="UP000609874"/>
    </source>
</evidence>
<dbReference type="SUPFAM" id="SSF56214">
    <property type="entry name" value="4'-phosphopantetheinyl transferase"/>
    <property type="match status" value="2"/>
</dbReference>
<accession>A0ABR8UVC9</accession>
<organism evidence="3 4">
    <name type="scientific">Arthrobacter gallicola</name>
    <dbReference type="NCBI Taxonomy" id="2762225"/>
    <lineage>
        <taxon>Bacteria</taxon>
        <taxon>Bacillati</taxon>
        <taxon>Actinomycetota</taxon>
        <taxon>Actinomycetes</taxon>
        <taxon>Micrococcales</taxon>
        <taxon>Micrococcaceae</taxon>
        <taxon>Arthrobacter</taxon>
    </lineage>
</organism>
<dbReference type="Proteomes" id="UP000609874">
    <property type="component" value="Unassembled WGS sequence"/>
</dbReference>
<gene>
    <name evidence="3" type="ORF">H9639_13590</name>
</gene>
<evidence type="ECO:0000259" key="2">
    <source>
        <dbReference type="Pfam" id="PF01648"/>
    </source>
</evidence>
<comment type="caution">
    <text evidence="3">The sequence shown here is derived from an EMBL/GenBank/DDBJ whole genome shotgun (WGS) entry which is preliminary data.</text>
</comment>
<dbReference type="Pfam" id="PF01648">
    <property type="entry name" value="ACPS"/>
    <property type="match status" value="1"/>
</dbReference>
<proteinExistence type="predicted"/>
<reference evidence="3 4" key="1">
    <citation type="submission" date="2020-08" db="EMBL/GenBank/DDBJ databases">
        <title>A Genomic Blueprint of the Chicken Gut Microbiome.</title>
        <authorList>
            <person name="Gilroy R."/>
            <person name="Ravi A."/>
            <person name="Getino M."/>
            <person name="Pursley I."/>
            <person name="Horton D.L."/>
            <person name="Alikhan N.-F."/>
            <person name="Baker D."/>
            <person name="Gharbi K."/>
            <person name="Hall N."/>
            <person name="Watson M."/>
            <person name="Adriaenssens E.M."/>
            <person name="Foster-Nyarko E."/>
            <person name="Jarju S."/>
            <person name="Secka A."/>
            <person name="Antonio M."/>
            <person name="Oren A."/>
            <person name="Chaudhuri R."/>
            <person name="La Ragione R.M."/>
            <person name="Hildebrand F."/>
            <person name="Pallen M.J."/>
        </authorList>
    </citation>
    <scope>NUCLEOTIDE SEQUENCE [LARGE SCALE GENOMIC DNA]</scope>
    <source>
        <strain evidence="3 4">Sa2CUA1</strain>
    </source>
</reference>
<protein>
    <submittedName>
        <fullName evidence="3">4'-phosphopantetheinyl transferase superfamily protein</fullName>
    </submittedName>
</protein>
<evidence type="ECO:0000313" key="3">
    <source>
        <dbReference type="EMBL" id="MBD7996332.1"/>
    </source>
</evidence>
<evidence type="ECO:0000256" key="1">
    <source>
        <dbReference type="ARBA" id="ARBA00022679"/>
    </source>
</evidence>
<keyword evidence="1 3" id="KW-0808">Transferase</keyword>
<dbReference type="Gene3D" id="3.90.470.20">
    <property type="entry name" value="4'-phosphopantetheinyl transferase domain"/>
    <property type="match status" value="2"/>
</dbReference>
<name>A0ABR8UVC9_9MICC</name>
<dbReference type="GO" id="GO:0016740">
    <property type="term" value="F:transferase activity"/>
    <property type="evidence" value="ECO:0007669"/>
    <property type="project" value="UniProtKB-KW"/>
</dbReference>
<keyword evidence="4" id="KW-1185">Reference proteome</keyword>
<dbReference type="InterPro" id="IPR037143">
    <property type="entry name" value="4-PPantetheinyl_Trfase_dom_sf"/>
</dbReference>
<dbReference type="InterPro" id="IPR008278">
    <property type="entry name" value="4-PPantetheinyl_Trfase_dom"/>
</dbReference>